<comment type="caution">
    <text evidence="3">The sequence shown here is derived from an EMBL/GenBank/DDBJ whole genome shotgun (WGS) entry which is preliminary data.</text>
</comment>
<reference evidence="3" key="1">
    <citation type="submission" date="2018-11" db="EMBL/GenBank/DDBJ databases">
        <authorList>
            <person name="Alioto T."/>
            <person name="Alioto T."/>
        </authorList>
    </citation>
    <scope>NUCLEOTIDE SEQUENCE</scope>
</reference>
<dbReference type="PANTHER" id="PTHR24043">
    <property type="entry name" value="SCAVENGER RECEPTOR CLASS F"/>
    <property type="match status" value="1"/>
</dbReference>
<organism evidence="3 4">
    <name type="scientific">Mytilus galloprovincialis</name>
    <name type="common">Mediterranean mussel</name>
    <dbReference type="NCBI Taxonomy" id="29158"/>
    <lineage>
        <taxon>Eukaryota</taxon>
        <taxon>Metazoa</taxon>
        <taxon>Spiralia</taxon>
        <taxon>Lophotrochozoa</taxon>
        <taxon>Mollusca</taxon>
        <taxon>Bivalvia</taxon>
        <taxon>Autobranchia</taxon>
        <taxon>Pteriomorphia</taxon>
        <taxon>Mytilida</taxon>
        <taxon>Mytiloidea</taxon>
        <taxon>Mytilidae</taxon>
        <taxon>Mytilinae</taxon>
        <taxon>Mytilus</taxon>
    </lineage>
</organism>
<keyword evidence="2" id="KW-0472">Membrane</keyword>
<keyword evidence="2" id="KW-1133">Transmembrane helix</keyword>
<evidence type="ECO:0000313" key="4">
    <source>
        <dbReference type="Proteomes" id="UP000596742"/>
    </source>
</evidence>
<dbReference type="OrthoDB" id="10252017at2759"/>
<name>A0A8B6DCD7_MYTGA</name>
<proteinExistence type="predicted"/>
<evidence type="ECO:0000256" key="1">
    <source>
        <dbReference type="ARBA" id="ARBA00022536"/>
    </source>
</evidence>
<keyword evidence="2" id="KW-0812">Transmembrane</keyword>
<evidence type="ECO:0000256" key="2">
    <source>
        <dbReference type="SAM" id="Phobius"/>
    </source>
</evidence>
<protein>
    <submittedName>
        <fullName evidence="3">Uncharacterized protein</fullName>
    </submittedName>
</protein>
<evidence type="ECO:0000313" key="3">
    <source>
        <dbReference type="EMBL" id="VDI18091.1"/>
    </source>
</evidence>
<feature type="transmembrane region" description="Helical" evidence="2">
    <location>
        <begin position="375"/>
        <end position="399"/>
    </location>
</feature>
<dbReference type="Gene3D" id="2.170.300.10">
    <property type="entry name" value="Tie2 ligand-binding domain superfamily"/>
    <property type="match status" value="1"/>
</dbReference>
<keyword evidence="4" id="KW-1185">Reference proteome</keyword>
<gene>
    <name evidence="3" type="ORF">MGAL_10B013363</name>
</gene>
<dbReference type="InterPro" id="IPR042635">
    <property type="entry name" value="MEGF10/SREC1/2-like"/>
</dbReference>
<accession>A0A8B6DCD7</accession>
<dbReference type="PANTHER" id="PTHR24043:SF8">
    <property type="entry name" value="EGF-LIKE DOMAIN-CONTAINING PROTEIN"/>
    <property type="match status" value="1"/>
</dbReference>
<dbReference type="GO" id="GO:0005044">
    <property type="term" value="F:scavenger receptor activity"/>
    <property type="evidence" value="ECO:0007669"/>
    <property type="project" value="InterPro"/>
</dbReference>
<dbReference type="EMBL" id="UYJE01003292">
    <property type="protein sequence ID" value="VDI18091.1"/>
    <property type="molecule type" value="Genomic_DNA"/>
</dbReference>
<sequence>MAHVFGVVPHRAVFTESVMPKQMFVRRDVYLDEAGDIAHSVDNTVFNITAKQSLTGTSLSANVLTDGNTTSCISIVSTTFIQIGNESLVVITGVYLFFGEMNSPVGIHKVYCSNTTGSWADGTVLYNAEYDNEDLDVFAVCKYIIYIPPILNGNSKIDICEIEIAGCPYGKYGDSCQLTCPENCKGSCDLITGNCVFGCSSGWLGTNCETACDEGKFGDQCLRDCSENCISPPCDPVMGQCKSGCLKGWKGLNCTEECSNGNFGWNCTETCHGCIVNECNHINGVCKVDSFCKPGYVYGKYCNEKCEAWHFGTNCNKICNCLGKPCNIFTGECSDDGCKKGWKGDSCDQGNCRVGCNDGYRGRKCETPVSTESSAIIRFGFFIGGSASMCVVLLIIWMVKNARRRIIKKQESRQAIDKSHSNSNEQHYDDIMKMEGLSTYQDLAKQTVTVSNDYDQINNSYANQ</sequence>
<keyword evidence="1" id="KW-0245">EGF-like domain</keyword>
<dbReference type="AlphaFoldDB" id="A0A8B6DCD7"/>
<dbReference type="Proteomes" id="UP000596742">
    <property type="component" value="Unassembled WGS sequence"/>
</dbReference>